<organism evidence="1 2">
    <name type="scientific">Paenibacillus mucilaginosus (strain KNP414)</name>
    <dbReference type="NCBI Taxonomy" id="1036673"/>
    <lineage>
        <taxon>Bacteria</taxon>
        <taxon>Bacillati</taxon>
        <taxon>Bacillota</taxon>
        <taxon>Bacilli</taxon>
        <taxon>Bacillales</taxon>
        <taxon>Paenibacillaceae</taxon>
        <taxon>Paenibacillus</taxon>
    </lineage>
</organism>
<evidence type="ECO:0000313" key="1">
    <source>
        <dbReference type="EMBL" id="AEI38794.1"/>
    </source>
</evidence>
<dbReference type="PATRIC" id="fig|1036673.3.peg.135"/>
<dbReference type="HOGENOM" id="CLU_3027969_0_0_9"/>
<dbReference type="EMBL" id="CP002869">
    <property type="protein sequence ID" value="AEI38794.1"/>
    <property type="molecule type" value="Genomic_DNA"/>
</dbReference>
<name>F8FJ81_PAEMK</name>
<accession>F8FJ81</accession>
<dbReference type="KEGG" id="pms:KNP414_00143"/>
<dbReference type="Proteomes" id="UP000006620">
    <property type="component" value="Chromosome"/>
</dbReference>
<reference evidence="1 2" key="2">
    <citation type="journal article" date="2013" name="Genome Announc.">
        <title>Genome Sequence of Growth-Improving Paenibacillus mucilaginosus Strain KNP414.</title>
        <authorList>
            <person name="Lu J.J."/>
            <person name="Wang J.F."/>
            <person name="Hu X.F."/>
        </authorList>
    </citation>
    <scope>NUCLEOTIDE SEQUENCE [LARGE SCALE GENOMIC DNA]</scope>
    <source>
        <strain evidence="1 2">KNP414</strain>
    </source>
</reference>
<dbReference type="AlphaFoldDB" id="F8FJ81"/>
<evidence type="ECO:0000313" key="2">
    <source>
        <dbReference type="Proteomes" id="UP000006620"/>
    </source>
</evidence>
<reference evidence="2" key="1">
    <citation type="submission" date="2011-06" db="EMBL/GenBank/DDBJ databases">
        <title>Complete genome sequence of Paenibacillus mucilaginosus KNP414.</title>
        <authorList>
            <person name="Wang J."/>
            <person name="Hu S."/>
            <person name="Hu X."/>
            <person name="Zhang B."/>
            <person name="Dong D."/>
            <person name="Zhang S."/>
            <person name="Zhao K."/>
            <person name="Wu D."/>
        </authorList>
    </citation>
    <scope>NUCLEOTIDE SEQUENCE [LARGE SCALE GENOMIC DNA]</scope>
    <source>
        <strain evidence="2">KNP414</strain>
    </source>
</reference>
<protein>
    <submittedName>
        <fullName evidence="1">Uncharacterized protein</fullName>
    </submittedName>
</protein>
<gene>
    <name evidence="1" type="ordered locus">KNP414_00143</name>
</gene>
<dbReference type="RefSeq" id="WP_013913960.1">
    <property type="nucleotide sequence ID" value="NC_015690.1"/>
</dbReference>
<sequence>MYPVSSAPCFVLSNDRTAAQTSLRTRSYRLPRLSRLMTQLRRQLRRQRPLSRSLA</sequence>
<proteinExistence type="predicted"/>